<dbReference type="RefSeq" id="WP_092013001.1">
    <property type="nucleotide sequence ID" value="NZ_FOYW01000001.1"/>
</dbReference>
<dbReference type="InterPro" id="IPR032369">
    <property type="entry name" value="DUF4872"/>
</dbReference>
<dbReference type="Gene3D" id="3.90.70.10">
    <property type="entry name" value="Cysteine proteinases"/>
    <property type="match status" value="1"/>
</dbReference>
<evidence type="ECO:0000259" key="1">
    <source>
        <dbReference type="Pfam" id="PF14399"/>
    </source>
</evidence>
<dbReference type="EMBL" id="FOYW01000001">
    <property type="protein sequence ID" value="SFR68311.1"/>
    <property type="molecule type" value="Genomic_DNA"/>
</dbReference>
<sequence>MTRKIIEAYPHQLGGHCGSGALRDLLHWAGLGWESLPGDGLPGEGLVFGLGGGLSFMYTRYPGLTPPMYVVGRNADMELNLCRRLNIETRRQQTDDPEEAWRLIKDEIDAGRPVMVWCDIAELPYLRVRLSNTRHDVVVIGYDDDRQTVLVVDNDREDVQEVPMEAFRRAHGSSGFPGPNRFATYPMRFPAQLPDLLTCARDAAAAAARVLGGEDAQLFDVSTLPSGSLVASGVDGVRTFADDIITWPYRLDPDELTTAVRTIPVFVEKAGTGGGMFRRLEASFCRDVALATGDEDFAAAAETCQRSADAWSALGEAALAEPMDIRAISAAAHQLPALEEALQEALGKAGRGSPEN</sequence>
<dbReference type="STRING" id="650891.SAMN05216203_2528"/>
<evidence type="ECO:0000313" key="4">
    <source>
        <dbReference type="Proteomes" id="UP000198644"/>
    </source>
</evidence>
<keyword evidence="4" id="KW-1185">Reference proteome</keyword>
<accession>A0A1I6INT5</accession>
<dbReference type="AlphaFoldDB" id="A0A1I6INT5"/>
<name>A0A1I6INT5_9GAMM</name>
<evidence type="ECO:0000313" key="3">
    <source>
        <dbReference type="EMBL" id="SFR68311.1"/>
    </source>
</evidence>
<dbReference type="Pfam" id="PF14399">
    <property type="entry name" value="BtrH_N"/>
    <property type="match status" value="1"/>
</dbReference>
<reference evidence="3 4" key="1">
    <citation type="submission" date="2016-10" db="EMBL/GenBank/DDBJ databases">
        <authorList>
            <person name="de Groot N.N."/>
        </authorList>
    </citation>
    <scope>NUCLEOTIDE SEQUENCE [LARGE SCALE GENOMIC DNA]</scope>
    <source>
        <strain evidence="3 4">CGMCC 1.9167</strain>
    </source>
</reference>
<dbReference type="Proteomes" id="UP000198644">
    <property type="component" value="Unassembled WGS sequence"/>
</dbReference>
<feature type="domain" description="DUF4872" evidence="2">
    <location>
        <begin position="166"/>
        <end position="346"/>
    </location>
</feature>
<evidence type="ECO:0008006" key="5">
    <source>
        <dbReference type="Google" id="ProtNLM"/>
    </source>
</evidence>
<protein>
    <recommendedName>
        <fullName evidence="5">Butirosin biosynthesis protein H, N-terminal</fullName>
    </recommendedName>
</protein>
<dbReference type="OrthoDB" id="4075615at2"/>
<gene>
    <name evidence="3" type="ORF">SAMN05216203_2528</name>
</gene>
<evidence type="ECO:0000259" key="2">
    <source>
        <dbReference type="Pfam" id="PF16169"/>
    </source>
</evidence>
<proteinExistence type="predicted"/>
<dbReference type="Pfam" id="PF16169">
    <property type="entry name" value="DUF4872"/>
    <property type="match status" value="1"/>
</dbReference>
<dbReference type="InterPro" id="IPR026935">
    <property type="entry name" value="BtrH_N"/>
</dbReference>
<feature type="domain" description="Butirosin biosynthesis protein H N-terminal" evidence="1">
    <location>
        <begin position="16"/>
        <end position="154"/>
    </location>
</feature>
<organism evidence="3 4">
    <name type="scientific">Marinobacter daqiaonensis</name>
    <dbReference type="NCBI Taxonomy" id="650891"/>
    <lineage>
        <taxon>Bacteria</taxon>
        <taxon>Pseudomonadati</taxon>
        <taxon>Pseudomonadota</taxon>
        <taxon>Gammaproteobacteria</taxon>
        <taxon>Pseudomonadales</taxon>
        <taxon>Marinobacteraceae</taxon>
        <taxon>Marinobacter</taxon>
    </lineage>
</organism>